<feature type="compositionally biased region" description="Polar residues" evidence="1">
    <location>
        <begin position="94"/>
        <end position="106"/>
    </location>
</feature>
<dbReference type="AlphaFoldDB" id="A0A5B7DN97"/>
<accession>A0A5B7DN97</accession>
<feature type="region of interest" description="Disordered" evidence="1">
    <location>
        <begin position="87"/>
        <end position="106"/>
    </location>
</feature>
<evidence type="ECO:0000313" key="2">
    <source>
        <dbReference type="EMBL" id="MPC23092.1"/>
    </source>
</evidence>
<feature type="compositionally biased region" description="Low complexity" evidence="1">
    <location>
        <begin position="57"/>
        <end position="67"/>
    </location>
</feature>
<proteinExistence type="predicted"/>
<name>A0A5B7DN97_PORTR</name>
<feature type="region of interest" description="Disordered" evidence="1">
    <location>
        <begin position="44"/>
        <end position="67"/>
    </location>
</feature>
<sequence>MKVGRLAKRCTIFFRGQNKPFKFSVYVKKSDIWKYSPLPKLSLQPPRKCEGPKRSWSQTESSSALSVSSCRLVSSKTSVWFQGDCDPAGPPQGYQPNLESLSSMLT</sequence>
<comment type="caution">
    <text evidence="2">The sequence shown here is derived from an EMBL/GenBank/DDBJ whole genome shotgun (WGS) entry which is preliminary data.</text>
</comment>
<organism evidence="2 3">
    <name type="scientific">Portunus trituberculatus</name>
    <name type="common">Swimming crab</name>
    <name type="synonym">Neptunus trituberculatus</name>
    <dbReference type="NCBI Taxonomy" id="210409"/>
    <lineage>
        <taxon>Eukaryota</taxon>
        <taxon>Metazoa</taxon>
        <taxon>Ecdysozoa</taxon>
        <taxon>Arthropoda</taxon>
        <taxon>Crustacea</taxon>
        <taxon>Multicrustacea</taxon>
        <taxon>Malacostraca</taxon>
        <taxon>Eumalacostraca</taxon>
        <taxon>Eucarida</taxon>
        <taxon>Decapoda</taxon>
        <taxon>Pleocyemata</taxon>
        <taxon>Brachyura</taxon>
        <taxon>Eubrachyura</taxon>
        <taxon>Portunoidea</taxon>
        <taxon>Portunidae</taxon>
        <taxon>Portuninae</taxon>
        <taxon>Portunus</taxon>
    </lineage>
</organism>
<reference evidence="2 3" key="1">
    <citation type="submission" date="2019-05" db="EMBL/GenBank/DDBJ databases">
        <title>Another draft genome of Portunus trituberculatus and its Hox gene families provides insights of decapod evolution.</title>
        <authorList>
            <person name="Jeong J.-H."/>
            <person name="Song I."/>
            <person name="Kim S."/>
            <person name="Choi T."/>
            <person name="Kim D."/>
            <person name="Ryu S."/>
            <person name="Kim W."/>
        </authorList>
    </citation>
    <scope>NUCLEOTIDE SEQUENCE [LARGE SCALE GENOMIC DNA]</scope>
    <source>
        <tissue evidence="2">Muscle</tissue>
    </source>
</reference>
<dbReference type="Proteomes" id="UP000324222">
    <property type="component" value="Unassembled WGS sequence"/>
</dbReference>
<protein>
    <submittedName>
        <fullName evidence="2">Uncharacterized protein</fullName>
    </submittedName>
</protein>
<keyword evidence="3" id="KW-1185">Reference proteome</keyword>
<evidence type="ECO:0000256" key="1">
    <source>
        <dbReference type="SAM" id="MobiDB-lite"/>
    </source>
</evidence>
<evidence type="ECO:0000313" key="3">
    <source>
        <dbReference type="Proteomes" id="UP000324222"/>
    </source>
</evidence>
<dbReference type="EMBL" id="VSRR010001165">
    <property type="protein sequence ID" value="MPC23092.1"/>
    <property type="molecule type" value="Genomic_DNA"/>
</dbReference>
<gene>
    <name evidence="2" type="ORF">E2C01_016130</name>
</gene>